<dbReference type="EMBL" id="JAIWYP010000001">
    <property type="protein sequence ID" value="KAH3885250.1"/>
    <property type="molecule type" value="Genomic_DNA"/>
</dbReference>
<evidence type="ECO:0000313" key="2">
    <source>
        <dbReference type="Proteomes" id="UP000828390"/>
    </source>
</evidence>
<proteinExistence type="predicted"/>
<sequence length="168" mass="18813">MNFGQTLSDTPEDVLLKAKEYLVQVIKPNSQCTTMDSLRYDLHHIGKAADIQCLPPTSHSIKDHILRCLYTTFLQVHCMDETQSSNIDPQMYGYTTDENGHIVPTRAYKSVPDKIAVTCACKECSTKRCLCRKAGVSCCKYCKCRSNCQGTVCKNPNNLLSVPVQIDK</sequence>
<name>A0A9D4MZX0_DREPO</name>
<reference evidence="1" key="1">
    <citation type="journal article" date="2019" name="bioRxiv">
        <title>The Genome of the Zebra Mussel, Dreissena polymorpha: A Resource for Invasive Species Research.</title>
        <authorList>
            <person name="McCartney M.A."/>
            <person name="Auch B."/>
            <person name="Kono T."/>
            <person name="Mallez S."/>
            <person name="Zhang Y."/>
            <person name="Obille A."/>
            <person name="Becker A."/>
            <person name="Abrahante J.E."/>
            <person name="Garbe J."/>
            <person name="Badalamenti J.P."/>
            <person name="Herman A."/>
            <person name="Mangelson H."/>
            <person name="Liachko I."/>
            <person name="Sullivan S."/>
            <person name="Sone E.D."/>
            <person name="Koren S."/>
            <person name="Silverstein K.A.T."/>
            <person name="Beckman K.B."/>
            <person name="Gohl D.M."/>
        </authorList>
    </citation>
    <scope>NUCLEOTIDE SEQUENCE</scope>
    <source>
        <strain evidence="1">Duluth1</strain>
        <tissue evidence="1">Whole animal</tissue>
    </source>
</reference>
<dbReference type="AlphaFoldDB" id="A0A9D4MZX0"/>
<evidence type="ECO:0008006" key="3">
    <source>
        <dbReference type="Google" id="ProtNLM"/>
    </source>
</evidence>
<dbReference type="Proteomes" id="UP000828390">
    <property type="component" value="Unassembled WGS sequence"/>
</dbReference>
<gene>
    <name evidence="1" type="ORF">DPMN_009243</name>
</gene>
<comment type="caution">
    <text evidence="1">The sequence shown here is derived from an EMBL/GenBank/DDBJ whole genome shotgun (WGS) entry which is preliminary data.</text>
</comment>
<keyword evidence="2" id="KW-1185">Reference proteome</keyword>
<organism evidence="1 2">
    <name type="scientific">Dreissena polymorpha</name>
    <name type="common">Zebra mussel</name>
    <name type="synonym">Mytilus polymorpha</name>
    <dbReference type="NCBI Taxonomy" id="45954"/>
    <lineage>
        <taxon>Eukaryota</taxon>
        <taxon>Metazoa</taxon>
        <taxon>Spiralia</taxon>
        <taxon>Lophotrochozoa</taxon>
        <taxon>Mollusca</taxon>
        <taxon>Bivalvia</taxon>
        <taxon>Autobranchia</taxon>
        <taxon>Heteroconchia</taxon>
        <taxon>Euheterodonta</taxon>
        <taxon>Imparidentia</taxon>
        <taxon>Neoheterodontei</taxon>
        <taxon>Myida</taxon>
        <taxon>Dreissenoidea</taxon>
        <taxon>Dreissenidae</taxon>
        <taxon>Dreissena</taxon>
    </lineage>
</organism>
<protein>
    <recommendedName>
        <fullName evidence="3">Tesmin/TSO1-like CXC domain-containing protein</fullName>
    </recommendedName>
</protein>
<evidence type="ECO:0000313" key="1">
    <source>
        <dbReference type="EMBL" id="KAH3885250.1"/>
    </source>
</evidence>
<accession>A0A9D4MZX0</accession>
<reference evidence="1" key="2">
    <citation type="submission" date="2020-11" db="EMBL/GenBank/DDBJ databases">
        <authorList>
            <person name="McCartney M.A."/>
            <person name="Auch B."/>
            <person name="Kono T."/>
            <person name="Mallez S."/>
            <person name="Becker A."/>
            <person name="Gohl D.M."/>
            <person name="Silverstein K.A.T."/>
            <person name="Koren S."/>
            <person name="Bechman K.B."/>
            <person name="Herman A."/>
            <person name="Abrahante J.E."/>
            <person name="Garbe J."/>
        </authorList>
    </citation>
    <scope>NUCLEOTIDE SEQUENCE</scope>
    <source>
        <strain evidence="1">Duluth1</strain>
        <tissue evidence="1">Whole animal</tissue>
    </source>
</reference>